<organism evidence="1 2">
    <name type="scientific">Sphaerisporangium dianthi</name>
    <dbReference type="NCBI Taxonomy" id="1436120"/>
    <lineage>
        <taxon>Bacteria</taxon>
        <taxon>Bacillati</taxon>
        <taxon>Actinomycetota</taxon>
        <taxon>Actinomycetes</taxon>
        <taxon>Streptosporangiales</taxon>
        <taxon>Streptosporangiaceae</taxon>
        <taxon>Sphaerisporangium</taxon>
    </lineage>
</organism>
<comment type="caution">
    <text evidence="1">The sequence shown here is derived from an EMBL/GenBank/DDBJ whole genome shotgun (WGS) entry which is preliminary data.</text>
</comment>
<evidence type="ECO:0000313" key="1">
    <source>
        <dbReference type="EMBL" id="MFC4529148.1"/>
    </source>
</evidence>
<dbReference type="EMBL" id="JBHSFP010000001">
    <property type="protein sequence ID" value="MFC4529148.1"/>
    <property type="molecule type" value="Genomic_DNA"/>
</dbReference>
<evidence type="ECO:0000313" key="2">
    <source>
        <dbReference type="Proteomes" id="UP001596004"/>
    </source>
</evidence>
<sequence>MYSDRRPLRRFLLVLLAGLALVFVVRQPDKAATLATSAFNGLMTVTDALASFAGNLG</sequence>
<reference evidence="2" key="1">
    <citation type="journal article" date="2019" name="Int. J. Syst. Evol. Microbiol.">
        <title>The Global Catalogue of Microorganisms (GCM) 10K type strain sequencing project: providing services to taxonomists for standard genome sequencing and annotation.</title>
        <authorList>
            <consortium name="The Broad Institute Genomics Platform"/>
            <consortium name="The Broad Institute Genome Sequencing Center for Infectious Disease"/>
            <person name="Wu L."/>
            <person name="Ma J."/>
        </authorList>
    </citation>
    <scope>NUCLEOTIDE SEQUENCE [LARGE SCALE GENOMIC DNA]</scope>
    <source>
        <strain evidence="2">CGMCC 4.7132</strain>
    </source>
</reference>
<keyword evidence="2" id="KW-1185">Reference proteome</keyword>
<dbReference type="Proteomes" id="UP001596004">
    <property type="component" value="Unassembled WGS sequence"/>
</dbReference>
<proteinExistence type="predicted"/>
<accession>A0ABV9C8S9</accession>
<name>A0ABV9C8S9_9ACTN</name>
<protein>
    <submittedName>
        <fullName evidence="1">Uncharacterized protein</fullName>
    </submittedName>
</protein>
<dbReference type="RefSeq" id="WP_380835481.1">
    <property type="nucleotide sequence ID" value="NZ_JBHSFP010000001.1"/>
</dbReference>
<gene>
    <name evidence="1" type="ORF">ACFO60_00115</name>
</gene>